<proteinExistence type="predicted"/>
<evidence type="ECO:0000313" key="3">
    <source>
        <dbReference type="Proteomes" id="UP000222870"/>
    </source>
</evidence>
<protein>
    <submittedName>
        <fullName evidence="2">Uncharacterized protein</fullName>
    </submittedName>
</protein>
<organism evidence="2 3">
    <name type="scientific">Lactococcus phage 936 group phage PhiL.6</name>
    <dbReference type="NCBI Taxonomy" id="1636582"/>
    <lineage>
        <taxon>Viruses</taxon>
        <taxon>Duplodnaviria</taxon>
        <taxon>Heunggongvirae</taxon>
        <taxon>Uroviricota</taxon>
        <taxon>Caudoviricetes</taxon>
        <taxon>Skunavirus</taxon>
        <taxon>Skunavirus L6</taxon>
    </lineage>
</organism>
<feature type="transmembrane region" description="Helical" evidence="1">
    <location>
        <begin position="29"/>
        <end position="48"/>
    </location>
</feature>
<reference evidence="2 3" key="1">
    <citation type="journal article" date="2016" name="Sci. Rep.">
        <title>Comparative genomics and functional analysis of the 936 group of lactococcal Siphoviridae phages.</title>
        <authorList>
            <person name="Murphy J."/>
            <person name="Bottacini F."/>
            <person name="Mahony J."/>
            <person name="Kelleher P."/>
            <person name="Neve H."/>
            <person name="Zomer A."/>
            <person name="Nauta A."/>
            <person name="van Sinderen D."/>
        </authorList>
    </citation>
    <scope>NUCLEOTIDE SEQUENCE [LARGE SCALE GENOMIC DNA]</scope>
</reference>
<evidence type="ECO:0000313" key="2">
    <source>
        <dbReference type="EMBL" id="ALM64108.1"/>
    </source>
</evidence>
<sequence>MKIGFILQIVFDIILIVLNGYLGFTSKSIYLFVAFLWCIWLLIHILLLNRFK</sequence>
<keyword evidence="1" id="KW-0472">Membrane</keyword>
<dbReference type="EMBL" id="KP793122">
    <property type="protein sequence ID" value="ALM64108.1"/>
    <property type="molecule type" value="Genomic_DNA"/>
</dbReference>
<accession>A0A126HBY2</accession>
<evidence type="ECO:0000256" key="1">
    <source>
        <dbReference type="SAM" id="Phobius"/>
    </source>
</evidence>
<keyword evidence="1" id="KW-0812">Transmembrane</keyword>
<keyword evidence="3" id="KW-1185">Reference proteome</keyword>
<feature type="transmembrane region" description="Helical" evidence="1">
    <location>
        <begin position="5"/>
        <end position="23"/>
    </location>
</feature>
<gene>
    <name evidence="2" type="ORF">PhiL6_52</name>
</gene>
<name>A0A126HBY2_9CAUD</name>
<dbReference type="Proteomes" id="UP000222870">
    <property type="component" value="Segment"/>
</dbReference>
<keyword evidence="1" id="KW-1133">Transmembrane helix</keyword>